<feature type="region of interest" description="Disordered" evidence="3">
    <location>
        <begin position="77"/>
        <end position="101"/>
    </location>
</feature>
<comment type="caution">
    <text evidence="4">The sequence shown here is derived from an EMBL/GenBank/DDBJ whole genome shotgun (WGS) entry which is preliminary data.</text>
</comment>
<keyword evidence="2" id="KW-0677">Repeat</keyword>
<dbReference type="PANTHER" id="PTHR14224:SF24">
    <property type="entry name" value="MELANOMA ANTIGEN PREFERENTIALLY EXPRESSED IN TUMORS"/>
    <property type="match status" value="1"/>
</dbReference>
<evidence type="ECO:0000256" key="3">
    <source>
        <dbReference type="SAM" id="MobiDB-lite"/>
    </source>
</evidence>
<evidence type="ECO:0000313" key="4">
    <source>
        <dbReference type="EMBL" id="MXQ99484.1"/>
    </source>
</evidence>
<name>A0A6B0SHI6_9CETA</name>
<dbReference type="AlphaFoldDB" id="A0A6B0SHI6"/>
<dbReference type="GO" id="GO:0005737">
    <property type="term" value="C:cytoplasm"/>
    <property type="evidence" value="ECO:0007669"/>
    <property type="project" value="TreeGrafter"/>
</dbReference>
<evidence type="ECO:0000256" key="1">
    <source>
        <dbReference type="ARBA" id="ARBA00022614"/>
    </source>
</evidence>
<keyword evidence="1" id="KW-0433">Leucine-rich repeat</keyword>
<proteinExistence type="predicted"/>
<accession>A0A6B0SHI6</accession>
<gene>
    <name evidence="4" type="ORF">E5288_WYG014991</name>
</gene>
<dbReference type="SUPFAM" id="SSF52047">
    <property type="entry name" value="RNI-like"/>
    <property type="match status" value="1"/>
</dbReference>
<dbReference type="EMBL" id="VBQZ03000481">
    <property type="protein sequence ID" value="MXQ99484.1"/>
    <property type="molecule type" value="Genomic_DNA"/>
</dbReference>
<reference evidence="4" key="1">
    <citation type="submission" date="2019-10" db="EMBL/GenBank/DDBJ databases">
        <title>The sequence and de novo assembly of the wild yak genome.</title>
        <authorList>
            <person name="Liu Y."/>
        </authorList>
    </citation>
    <scope>NUCLEOTIDE SEQUENCE [LARGE SCALE GENOMIC DNA]</scope>
    <source>
        <strain evidence="4">WY2019</strain>
    </source>
</reference>
<dbReference type="Gene3D" id="3.80.10.10">
    <property type="entry name" value="Ribonuclease Inhibitor"/>
    <property type="match status" value="1"/>
</dbReference>
<dbReference type="Proteomes" id="UP000322234">
    <property type="component" value="Unassembled WGS sequence"/>
</dbReference>
<dbReference type="PANTHER" id="PTHR14224">
    <property type="entry name" value="SIMILAR TO PREFERENTIALLY EXPRESSED ANTIGEN IN MELANOMA-LIKE 3"/>
    <property type="match status" value="1"/>
</dbReference>
<dbReference type="InterPro" id="IPR032675">
    <property type="entry name" value="LRR_dom_sf"/>
</dbReference>
<evidence type="ECO:0000313" key="5">
    <source>
        <dbReference type="Proteomes" id="UP000322234"/>
    </source>
</evidence>
<evidence type="ECO:0000256" key="2">
    <source>
        <dbReference type="ARBA" id="ARBA00022737"/>
    </source>
</evidence>
<keyword evidence="5" id="KW-1185">Reference proteome</keyword>
<dbReference type="InterPro" id="IPR050694">
    <property type="entry name" value="LRRC14/PRAME"/>
</dbReference>
<organism evidence="4 5">
    <name type="scientific">Bos mutus</name>
    <name type="common">wild yak</name>
    <dbReference type="NCBI Taxonomy" id="72004"/>
    <lineage>
        <taxon>Eukaryota</taxon>
        <taxon>Metazoa</taxon>
        <taxon>Chordata</taxon>
        <taxon>Craniata</taxon>
        <taxon>Vertebrata</taxon>
        <taxon>Euteleostomi</taxon>
        <taxon>Mammalia</taxon>
        <taxon>Eutheria</taxon>
        <taxon>Laurasiatheria</taxon>
        <taxon>Artiodactyla</taxon>
        <taxon>Ruminantia</taxon>
        <taxon>Pecora</taxon>
        <taxon>Bovidae</taxon>
        <taxon>Bovinae</taxon>
        <taxon>Bos</taxon>
    </lineage>
</organism>
<sequence>MASVCSLLEPEPVQPMQKRCRARRRWGLKPAWAPVQELVDLCLKEDTLEQTLCYLLKKAKQEEPAAPVLPEAENLHHAHAEHQGDPEGGAAGLRPGPGSELHLEAGHAGQEDILDQALCYLLKKAKQRRSLLYLCCQKLRIIAMPMQSIRGILKVEEYCVGQFTAWFLNLPHLQELYLDSISFLYGRLHQVLRFLKTPLETLSITNCLISDLSSEPLQVPIERTSATLQELDLDECSIMDTQFSTLLPSLSCCSQLTTFSFWGNPISMAVLESLLHHTMGLSELSHVLYPAALESYEDMCSTLHLGLLAQLHAGVKQLLCESGRLSMVWFSTNPCPHCGDQIFYDTEPILCP</sequence>
<protein>
    <submittedName>
        <fullName evidence="4">Uncharacterized protein</fullName>
    </submittedName>
</protein>